<dbReference type="OrthoDB" id="3057599at2759"/>
<feature type="transmembrane region" description="Helical" evidence="2">
    <location>
        <begin position="530"/>
        <end position="551"/>
    </location>
</feature>
<protein>
    <recommendedName>
        <fullName evidence="5">Phosphoribosylaminoimidazole-succinocarboxamide synthase</fullName>
    </recommendedName>
</protein>
<feature type="compositionally biased region" description="Polar residues" evidence="1">
    <location>
        <begin position="63"/>
        <end position="80"/>
    </location>
</feature>
<feature type="compositionally biased region" description="Polar residues" evidence="1">
    <location>
        <begin position="39"/>
        <end position="50"/>
    </location>
</feature>
<keyword evidence="4" id="KW-1185">Reference proteome</keyword>
<keyword evidence="2" id="KW-0812">Transmembrane</keyword>
<feature type="region of interest" description="Disordered" evidence="1">
    <location>
        <begin position="13"/>
        <end position="133"/>
    </location>
</feature>
<gene>
    <name evidence="3" type="ORF">AJ80_05949</name>
</gene>
<dbReference type="Proteomes" id="UP000224634">
    <property type="component" value="Unassembled WGS sequence"/>
</dbReference>
<dbReference type="STRING" id="1447883.A0A2B7XZM0"/>
<dbReference type="PANTHER" id="PTHR37544">
    <property type="entry name" value="SPRAY-RELATED"/>
    <property type="match status" value="1"/>
</dbReference>
<feature type="compositionally biased region" description="Polar residues" evidence="1">
    <location>
        <begin position="13"/>
        <end position="30"/>
    </location>
</feature>
<feature type="transmembrane region" description="Helical" evidence="2">
    <location>
        <begin position="226"/>
        <end position="249"/>
    </location>
</feature>
<evidence type="ECO:0000256" key="1">
    <source>
        <dbReference type="SAM" id="MobiDB-lite"/>
    </source>
</evidence>
<keyword evidence="2" id="KW-1133">Transmembrane helix</keyword>
<feature type="transmembrane region" description="Helical" evidence="2">
    <location>
        <begin position="333"/>
        <end position="352"/>
    </location>
</feature>
<feature type="transmembrane region" description="Helical" evidence="2">
    <location>
        <begin position="685"/>
        <end position="705"/>
    </location>
</feature>
<dbReference type="InterPro" id="IPR021840">
    <property type="entry name" value="DUF3433"/>
</dbReference>
<feature type="compositionally biased region" description="Polar residues" evidence="1">
    <location>
        <begin position="91"/>
        <end position="115"/>
    </location>
</feature>
<feature type="transmembrane region" description="Helical" evidence="2">
    <location>
        <begin position="577"/>
        <end position="594"/>
    </location>
</feature>
<evidence type="ECO:0008006" key="5">
    <source>
        <dbReference type="Google" id="ProtNLM"/>
    </source>
</evidence>
<dbReference type="PANTHER" id="PTHR37544:SF1">
    <property type="entry name" value="PHOSPHORIBOSYLAMINOIMIDAZOLE-SUCCINOCARBOXAMIDE SYNTHASE"/>
    <property type="match status" value="1"/>
</dbReference>
<name>A0A2B7XZM0_POLH7</name>
<reference evidence="3 4" key="1">
    <citation type="submission" date="2017-10" db="EMBL/GenBank/DDBJ databases">
        <title>Comparative genomics in systemic dimorphic fungi from Ajellomycetaceae.</title>
        <authorList>
            <person name="Munoz J.F."/>
            <person name="Mcewen J.G."/>
            <person name="Clay O.K."/>
            <person name="Cuomo C.A."/>
        </authorList>
    </citation>
    <scope>NUCLEOTIDE SEQUENCE [LARGE SCALE GENOMIC DNA]</scope>
    <source>
        <strain evidence="3 4">UAMH7299</strain>
    </source>
</reference>
<proteinExistence type="predicted"/>
<evidence type="ECO:0000313" key="4">
    <source>
        <dbReference type="Proteomes" id="UP000224634"/>
    </source>
</evidence>
<sequence>MPGLGVSANLRSVNRSHPQLIRSPSQQSIAASDDYYSFSDPSLNSNNSKVTVLRYETPPSRNPSPGNISRRNNPQDSTARSLGPVQGPATKGNQAQLPDNMPPSTSNPNQNNAGSSERPHDSGTPTPGVDDTPYIRFAIDQLTRDEELTGRGRQASTASMDYPVERIVSDEGLGYTSGTKRVDRPKTPKEKTESGDFSYFFAPISPPDDGYNYPRLDFIPFVLRPVALASLITVCLAMCAALIFCNIWSQRHDGLWAYSGFGDSRYFVFQFLPQLLAILITIWLFVLQSAVYRITPLSILASPNPSHRALQDLPIRPRNFLLPELCHFMHGEFLVGIFLLVMWIVNIFAVPLQSCLFQTRYYGDVGQGGFRWTSVQPVAWTLVALYGLLVLALLIILFRFARGESGLMWDPVCLADIIPLIQRSNILPDFDGTEVAPDVSEALSSRPLRLGYWSTKDHEILYGIGDEHRSLGGDASENTSQKEKEPAAEASQPDVDLEQQQLNTKGSFERMLHSPFTRYRWTAWFLRDTFVVAWILFALVFLIAFLVVSFVNRAIENGFLPLLPTLASSSGFSSSNFLYNFIPALLGMVLFLLWQPIDLYFRAVQPFASLSSPHGASAETSLLLSYPSCLPFEVTFLALISRHYKVAYISFMATASLAIPVLAGGVFMARFYVRENQVRISSYMPAYYTLIGFLAIYALSFLFVWPRRQRYLPHAHTSYADVISFLYQSPLLADKVFREPKTNADLVARAMVAPPGEGDTALYAFGVYRGRDGKEHLGIDRLKRPGRAEMLVSPT</sequence>
<accession>A0A2B7XZM0</accession>
<comment type="caution">
    <text evidence="3">The sequence shown here is derived from an EMBL/GenBank/DDBJ whole genome shotgun (WGS) entry which is preliminary data.</text>
</comment>
<organism evidence="3 4">
    <name type="scientific">Polytolypa hystricis (strain UAMH7299)</name>
    <dbReference type="NCBI Taxonomy" id="1447883"/>
    <lineage>
        <taxon>Eukaryota</taxon>
        <taxon>Fungi</taxon>
        <taxon>Dikarya</taxon>
        <taxon>Ascomycota</taxon>
        <taxon>Pezizomycotina</taxon>
        <taxon>Eurotiomycetes</taxon>
        <taxon>Eurotiomycetidae</taxon>
        <taxon>Onygenales</taxon>
        <taxon>Onygenales incertae sedis</taxon>
        <taxon>Polytolypa</taxon>
    </lineage>
</organism>
<feature type="transmembrane region" description="Helical" evidence="2">
    <location>
        <begin position="646"/>
        <end position="673"/>
    </location>
</feature>
<dbReference type="Pfam" id="PF11915">
    <property type="entry name" value="DUF3433"/>
    <property type="match status" value="2"/>
</dbReference>
<feature type="transmembrane region" description="Helical" evidence="2">
    <location>
        <begin position="269"/>
        <end position="287"/>
    </location>
</feature>
<evidence type="ECO:0000313" key="3">
    <source>
        <dbReference type="EMBL" id="PGH14359.1"/>
    </source>
</evidence>
<evidence type="ECO:0000256" key="2">
    <source>
        <dbReference type="SAM" id="Phobius"/>
    </source>
</evidence>
<dbReference type="AlphaFoldDB" id="A0A2B7XZM0"/>
<keyword evidence="2" id="KW-0472">Membrane</keyword>
<feature type="region of interest" description="Disordered" evidence="1">
    <location>
        <begin position="472"/>
        <end position="496"/>
    </location>
</feature>
<feature type="transmembrane region" description="Helical" evidence="2">
    <location>
        <begin position="378"/>
        <end position="398"/>
    </location>
</feature>
<dbReference type="EMBL" id="PDNA01000094">
    <property type="protein sequence ID" value="PGH14359.1"/>
    <property type="molecule type" value="Genomic_DNA"/>
</dbReference>